<dbReference type="EMBL" id="BMAW01083370">
    <property type="protein sequence ID" value="GFU33677.1"/>
    <property type="molecule type" value="Genomic_DNA"/>
</dbReference>
<organism evidence="1 2">
    <name type="scientific">Nephila pilipes</name>
    <name type="common">Giant wood spider</name>
    <name type="synonym">Nephila maculata</name>
    <dbReference type="NCBI Taxonomy" id="299642"/>
    <lineage>
        <taxon>Eukaryota</taxon>
        <taxon>Metazoa</taxon>
        <taxon>Ecdysozoa</taxon>
        <taxon>Arthropoda</taxon>
        <taxon>Chelicerata</taxon>
        <taxon>Arachnida</taxon>
        <taxon>Araneae</taxon>
        <taxon>Araneomorphae</taxon>
        <taxon>Entelegynae</taxon>
        <taxon>Araneoidea</taxon>
        <taxon>Nephilidae</taxon>
        <taxon>Nephila</taxon>
    </lineage>
</organism>
<reference evidence="1" key="1">
    <citation type="submission" date="2020-08" db="EMBL/GenBank/DDBJ databases">
        <title>Multicomponent nature underlies the extraordinary mechanical properties of spider dragline silk.</title>
        <authorList>
            <person name="Kono N."/>
            <person name="Nakamura H."/>
            <person name="Mori M."/>
            <person name="Yoshida Y."/>
            <person name="Ohtoshi R."/>
            <person name="Malay A.D."/>
            <person name="Moran D.A.P."/>
            <person name="Tomita M."/>
            <person name="Numata K."/>
            <person name="Arakawa K."/>
        </authorList>
    </citation>
    <scope>NUCLEOTIDE SEQUENCE</scope>
</reference>
<name>A0A8X6QLW8_NEPPI</name>
<dbReference type="Proteomes" id="UP000887013">
    <property type="component" value="Unassembled WGS sequence"/>
</dbReference>
<accession>A0A8X6QLW8</accession>
<comment type="caution">
    <text evidence="1">The sequence shown here is derived from an EMBL/GenBank/DDBJ whole genome shotgun (WGS) entry which is preliminary data.</text>
</comment>
<sequence length="107" mass="12803">MPCKGTARAKTKETVCVTYIKRFAHCLEDVMRYCFLLHETFMMCFGTEKDKQESHYTDMLQSRALIPKKKHHFTPNFIIRNKCTQREGRNLNYSAMYDHGHMLFRFV</sequence>
<gene>
    <name evidence="1" type="ORF">NPIL_562731</name>
</gene>
<evidence type="ECO:0000313" key="1">
    <source>
        <dbReference type="EMBL" id="GFU33677.1"/>
    </source>
</evidence>
<dbReference type="AlphaFoldDB" id="A0A8X6QLW8"/>
<keyword evidence="2" id="KW-1185">Reference proteome</keyword>
<evidence type="ECO:0000313" key="2">
    <source>
        <dbReference type="Proteomes" id="UP000887013"/>
    </source>
</evidence>
<proteinExistence type="predicted"/>
<protein>
    <submittedName>
        <fullName evidence="1">Uncharacterized protein</fullName>
    </submittedName>
</protein>